<comment type="caution">
    <text evidence="2">The sequence shown here is derived from an EMBL/GenBank/DDBJ whole genome shotgun (WGS) entry which is preliminary data.</text>
</comment>
<dbReference type="Gene3D" id="1.25.40.10">
    <property type="entry name" value="Tetratricopeptide repeat domain"/>
    <property type="match status" value="1"/>
</dbReference>
<dbReference type="EMBL" id="JARBHA010000005">
    <property type="protein sequence ID" value="KAJ9701325.1"/>
    <property type="molecule type" value="Genomic_DNA"/>
</dbReference>
<keyword evidence="3" id="KW-1185">Reference proteome</keyword>
<dbReference type="Proteomes" id="UP001168098">
    <property type="component" value="Unassembled WGS sequence"/>
</dbReference>
<evidence type="ECO:0008006" key="4">
    <source>
        <dbReference type="Google" id="ProtNLM"/>
    </source>
</evidence>
<proteinExistence type="predicted"/>
<evidence type="ECO:0000256" key="1">
    <source>
        <dbReference type="SAM" id="MobiDB-lite"/>
    </source>
</evidence>
<feature type="region of interest" description="Disordered" evidence="1">
    <location>
        <begin position="263"/>
        <end position="300"/>
    </location>
</feature>
<gene>
    <name evidence="2" type="ORF">PVL29_006599</name>
</gene>
<evidence type="ECO:0000313" key="2">
    <source>
        <dbReference type="EMBL" id="KAJ9701325.1"/>
    </source>
</evidence>
<dbReference type="AlphaFoldDB" id="A0AA39A5F6"/>
<dbReference type="PANTHER" id="PTHR47603">
    <property type="entry name" value="PPR CONTAINING-LIKE PROTEIN"/>
    <property type="match status" value="1"/>
</dbReference>
<organism evidence="2 3">
    <name type="scientific">Vitis rotundifolia</name>
    <name type="common">Muscadine grape</name>
    <dbReference type="NCBI Taxonomy" id="103349"/>
    <lineage>
        <taxon>Eukaryota</taxon>
        <taxon>Viridiplantae</taxon>
        <taxon>Streptophyta</taxon>
        <taxon>Embryophyta</taxon>
        <taxon>Tracheophyta</taxon>
        <taxon>Spermatophyta</taxon>
        <taxon>Magnoliopsida</taxon>
        <taxon>eudicotyledons</taxon>
        <taxon>Gunneridae</taxon>
        <taxon>Pentapetalae</taxon>
        <taxon>rosids</taxon>
        <taxon>Vitales</taxon>
        <taxon>Vitaceae</taxon>
        <taxon>Viteae</taxon>
        <taxon>Vitis</taxon>
    </lineage>
</organism>
<dbReference type="InterPro" id="IPR011990">
    <property type="entry name" value="TPR-like_helical_dom_sf"/>
</dbReference>
<protein>
    <recommendedName>
        <fullName evidence="4">Pentatricopeptide repeat-containing protein</fullName>
    </recommendedName>
</protein>
<evidence type="ECO:0000313" key="3">
    <source>
        <dbReference type="Proteomes" id="UP001168098"/>
    </source>
</evidence>
<dbReference type="PANTHER" id="PTHR47603:SF1">
    <property type="entry name" value="PPR CONTAINING-LIKE PROTEIN"/>
    <property type="match status" value="1"/>
</dbReference>
<name>A0AA39A5F6_VITRO</name>
<accession>A0AA39A5F6</accession>
<reference evidence="2 3" key="1">
    <citation type="journal article" date="2023" name="BMC Biotechnol.">
        <title>Vitis rotundifolia cv Carlos genome sequencing.</title>
        <authorList>
            <person name="Huff M."/>
            <person name="Hulse-Kemp A."/>
            <person name="Scheffler B."/>
            <person name="Youngblood R."/>
            <person name="Simpson S."/>
            <person name="Babiker E."/>
            <person name="Staton M."/>
        </authorList>
    </citation>
    <scope>NUCLEOTIDE SEQUENCE [LARGE SCALE GENOMIC DNA]</scope>
    <source>
        <tissue evidence="2">Leaf</tissue>
    </source>
</reference>
<sequence length="300" mass="34150">MLMAMSKSKAMVNLVCQFTQLGATRVQNLASSYSTFTQTQMSDTSNVGEVAFLGGQCNNQPMYHDSGKDAASVHKHQIGENVSRKDKINFLVTTLLDLKDSKEAVYGALDAWVAWEQNFPIASLKRVLITLEKEQQWHRVIQVVKWMLSKGQGTTMGTYGQLIRALDMDHRAEEAHEFWVKKIGTDLHSVPWHLCHRMISVYYRNNMLENLVKLFKGLEAFDRKPQDKLVVKKVADAYEMLGLLEEKERIFEKYDYLFTETAAGKPKKSKKLLSEKKKSGRRKPTSTPDDLTPGDGVQTQ</sequence>